<dbReference type="GO" id="GO:0003677">
    <property type="term" value="F:DNA binding"/>
    <property type="evidence" value="ECO:0007669"/>
    <property type="project" value="UniProtKB-KW"/>
</dbReference>
<keyword evidence="1" id="KW-0238">DNA-binding</keyword>
<accession>A0A212KEP8</accession>
<protein>
    <submittedName>
        <fullName evidence="1">Putative Zn-finger DNA-binding domain protein</fullName>
    </submittedName>
</protein>
<name>A0A212KEP8_9FIRM</name>
<dbReference type="AlphaFoldDB" id="A0A212KEP8"/>
<reference evidence="1" key="1">
    <citation type="submission" date="2016-04" db="EMBL/GenBank/DDBJ databases">
        <authorList>
            <person name="Evans L.H."/>
            <person name="Alamgir A."/>
            <person name="Owens N."/>
            <person name="Weber N.D."/>
            <person name="Virtaneva K."/>
            <person name="Barbian K."/>
            <person name="Babar A."/>
            <person name="Rosenke K."/>
        </authorList>
    </citation>
    <scope>NUCLEOTIDE SEQUENCE</scope>
    <source>
        <strain evidence="1">86</strain>
    </source>
</reference>
<gene>
    <name evidence="1" type="ORF">KL86CLO1_12853</name>
</gene>
<proteinExistence type="predicted"/>
<sequence>MKLKNRVKKMNDAGFKSRLMMLSPNELAALLAEYDAIHKTQTARRYAKEKEDGFTAFMAQQHYRMTCPACHGHSYYKHGISNGKQRYRCNTCGRTFAPLSGTLIQGSSWPWDVWVDFVHCTLLDYSLVDIRQKFSQDHGLFLTEETILAYRHKLMNAIILHYGMPVLRGVVQVDETYFREAQKGSRALVNVLPTVVAEREARTKLKHVPAVLGTNSPEFACVVAAIDSTGHVVAVVTGLGKSSSQPFEEYFSEYLGDVAFLCTDGYEAYTRYCEEHAIPHYVQLSESRSIIRKEQKVWAEKNGGQTISEQVIRKRLYGLQSLDYLKNYGRLSFTEFEHLKASRRLTLENVDHFHRQLKRHINKDMAGVSTVYLHRYIGLYVFLHNWRMDHGAPPSSMADAERIFSELLAAGNNAFTREDMERGDIRNLQKPPTKYVNMLAKLTDELRQQSGQRGFVIDDNDRLLRFNKRRYFETAPHYQLKSIGKEYRIKGYSVMRPYQLAAEICKLPEASGIFMRLVAADAVHAQYMDDLAALLKKNIGTE</sequence>
<organism evidence="1">
    <name type="scientific">uncultured Eubacteriales bacterium</name>
    <dbReference type="NCBI Taxonomy" id="172733"/>
    <lineage>
        <taxon>Bacteria</taxon>
        <taxon>Bacillati</taxon>
        <taxon>Bacillota</taxon>
        <taxon>Clostridia</taxon>
        <taxon>Eubacteriales</taxon>
        <taxon>environmental samples</taxon>
    </lineage>
</organism>
<dbReference type="EMBL" id="FLUN01000001">
    <property type="protein sequence ID" value="SBW10149.1"/>
    <property type="molecule type" value="Genomic_DNA"/>
</dbReference>
<evidence type="ECO:0000313" key="1">
    <source>
        <dbReference type="EMBL" id="SBW10149.1"/>
    </source>
</evidence>